<evidence type="ECO:0000313" key="1">
    <source>
        <dbReference type="EMBL" id="KAL3804378.1"/>
    </source>
</evidence>
<keyword evidence="2" id="KW-1185">Reference proteome</keyword>
<proteinExistence type="predicted"/>
<protein>
    <submittedName>
        <fullName evidence="1">Uncharacterized protein</fullName>
    </submittedName>
</protein>
<name>A0ABD3QVB4_9STRA</name>
<dbReference type="AlphaFoldDB" id="A0ABD3QVB4"/>
<dbReference type="Proteomes" id="UP001516023">
    <property type="component" value="Unassembled WGS sequence"/>
</dbReference>
<reference evidence="1 2" key="1">
    <citation type="journal article" date="2020" name="G3 (Bethesda)">
        <title>Improved Reference Genome for Cyclotella cryptica CCMP332, a Model for Cell Wall Morphogenesis, Salinity Adaptation, and Lipid Production in Diatoms (Bacillariophyta).</title>
        <authorList>
            <person name="Roberts W.R."/>
            <person name="Downey K.M."/>
            <person name="Ruck E.C."/>
            <person name="Traller J.C."/>
            <person name="Alverson A.J."/>
        </authorList>
    </citation>
    <scope>NUCLEOTIDE SEQUENCE [LARGE SCALE GENOMIC DNA]</scope>
    <source>
        <strain evidence="1 2">CCMP332</strain>
    </source>
</reference>
<gene>
    <name evidence="1" type="ORF">HJC23_011306</name>
</gene>
<comment type="caution">
    <text evidence="1">The sequence shown here is derived from an EMBL/GenBank/DDBJ whole genome shotgun (WGS) entry which is preliminary data.</text>
</comment>
<accession>A0ABD3QVB4</accession>
<organism evidence="1 2">
    <name type="scientific">Cyclotella cryptica</name>
    <dbReference type="NCBI Taxonomy" id="29204"/>
    <lineage>
        <taxon>Eukaryota</taxon>
        <taxon>Sar</taxon>
        <taxon>Stramenopiles</taxon>
        <taxon>Ochrophyta</taxon>
        <taxon>Bacillariophyta</taxon>
        <taxon>Coscinodiscophyceae</taxon>
        <taxon>Thalassiosirophycidae</taxon>
        <taxon>Stephanodiscales</taxon>
        <taxon>Stephanodiscaceae</taxon>
        <taxon>Cyclotella</taxon>
    </lineage>
</organism>
<sequence>MKTGEALGLLSQVVHGVLVISRPLAADLRVTSRKEEIRRSKRYRIYPARYQVVSVMPHMINDVLLLYYESYVYNNATRPHHLPTTLPLLPPPPNQLRTQSEHSWIPYYGIRNWEMQF</sequence>
<dbReference type="EMBL" id="JABMIG020000008">
    <property type="protein sequence ID" value="KAL3804378.1"/>
    <property type="molecule type" value="Genomic_DNA"/>
</dbReference>
<evidence type="ECO:0000313" key="2">
    <source>
        <dbReference type="Proteomes" id="UP001516023"/>
    </source>
</evidence>